<evidence type="ECO:0000313" key="2">
    <source>
        <dbReference type="EMBL" id="PJJ64994.1"/>
    </source>
</evidence>
<gene>
    <name evidence="2" type="ORF">CLV54_0019</name>
</gene>
<dbReference type="Gene3D" id="1.10.150.750">
    <property type="match status" value="1"/>
</dbReference>
<evidence type="ECO:0000256" key="1">
    <source>
        <dbReference type="ARBA" id="ARBA00022801"/>
    </source>
</evidence>
<comment type="caution">
    <text evidence="2">The sequence shown here is derived from an EMBL/GenBank/DDBJ whole genome shotgun (WGS) entry which is preliminary data.</text>
</comment>
<dbReference type="NCBIfam" id="TIGR01493">
    <property type="entry name" value="HAD-SF-IA-v2"/>
    <property type="match status" value="1"/>
</dbReference>
<dbReference type="Proteomes" id="UP000230161">
    <property type="component" value="Unassembled WGS sequence"/>
</dbReference>
<dbReference type="EMBL" id="PGFB01000001">
    <property type="protein sequence ID" value="PJJ64994.1"/>
    <property type="molecule type" value="Genomic_DNA"/>
</dbReference>
<dbReference type="OrthoDB" id="3680851at2"/>
<proteinExistence type="predicted"/>
<protein>
    <submittedName>
        <fullName evidence="2">2-haloacid dehalogenase</fullName>
    </submittedName>
</protein>
<dbReference type="SUPFAM" id="SSF56784">
    <property type="entry name" value="HAD-like"/>
    <property type="match status" value="1"/>
</dbReference>
<dbReference type="PRINTS" id="PR00413">
    <property type="entry name" value="HADHALOGNASE"/>
</dbReference>
<dbReference type="Gene3D" id="3.40.50.1000">
    <property type="entry name" value="HAD superfamily/HAD-like"/>
    <property type="match status" value="1"/>
</dbReference>
<dbReference type="RefSeq" id="WP_100342943.1">
    <property type="nucleotide sequence ID" value="NZ_PGFB01000001.1"/>
</dbReference>
<keyword evidence="1" id="KW-0378">Hydrolase</keyword>
<dbReference type="NCBIfam" id="TIGR01428">
    <property type="entry name" value="HAD_type_II"/>
    <property type="match status" value="1"/>
</dbReference>
<dbReference type="Pfam" id="PF00702">
    <property type="entry name" value="Hydrolase"/>
    <property type="match status" value="1"/>
</dbReference>
<dbReference type="PANTHER" id="PTHR43316:SF3">
    <property type="entry name" value="HALOACID DEHALOGENASE, TYPE II (AFU_ORTHOLOGUE AFUA_2G07750)-RELATED"/>
    <property type="match status" value="1"/>
</dbReference>
<organism evidence="2 3">
    <name type="scientific">Compostimonas suwonensis</name>
    <dbReference type="NCBI Taxonomy" id="1048394"/>
    <lineage>
        <taxon>Bacteria</taxon>
        <taxon>Bacillati</taxon>
        <taxon>Actinomycetota</taxon>
        <taxon>Actinomycetes</taxon>
        <taxon>Micrococcales</taxon>
        <taxon>Microbacteriaceae</taxon>
        <taxon>Compostimonas</taxon>
    </lineage>
</organism>
<reference evidence="2 3" key="1">
    <citation type="submission" date="2017-11" db="EMBL/GenBank/DDBJ databases">
        <title>Genomic Encyclopedia of Archaeal and Bacterial Type Strains, Phase II (KMG-II): From Individual Species to Whole Genera.</title>
        <authorList>
            <person name="Goeker M."/>
        </authorList>
    </citation>
    <scope>NUCLEOTIDE SEQUENCE [LARGE SCALE GENOMIC DNA]</scope>
    <source>
        <strain evidence="2 3">DSM 25625</strain>
    </source>
</reference>
<dbReference type="InterPro" id="IPR036412">
    <property type="entry name" value="HAD-like_sf"/>
</dbReference>
<keyword evidence="3" id="KW-1185">Reference proteome</keyword>
<dbReference type="InterPro" id="IPR006439">
    <property type="entry name" value="HAD-SF_hydro_IA"/>
</dbReference>
<dbReference type="InterPro" id="IPR006328">
    <property type="entry name" value="2-HAD"/>
</dbReference>
<dbReference type="PANTHER" id="PTHR43316">
    <property type="entry name" value="HYDROLASE, HALOACID DELAHOGENASE-RELATED"/>
    <property type="match status" value="1"/>
</dbReference>
<dbReference type="InterPro" id="IPR023214">
    <property type="entry name" value="HAD_sf"/>
</dbReference>
<dbReference type="GO" id="GO:0019120">
    <property type="term" value="F:hydrolase activity, acting on acid halide bonds, in C-halide compounds"/>
    <property type="evidence" value="ECO:0007669"/>
    <property type="project" value="InterPro"/>
</dbReference>
<sequence length="237" mass="26247">MSLPAVKALTFDVFGTVVDWRTSIARELRAALEPAGHEFDWLQLADEWRGGYQPALEQVRSGARPWVTLDVLHHENLVELLAKHDIAELSESEIEELSHAWWRLDPWPDAVEGLSRLKQRFIIATLSNGNIALMVNLAKHGALPWDAILGAEISHSYKEQPITYLGSAEALGLRPDECAMVAAHNDDLVAAGALGFRTMYVNRPAEHGPGQTTDIRALHDFDIAATSLTDLARQLEC</sequence>
<accession>A0A2M9C379</accession>
<evidence type="ECO:0000313" key="3">
    <source>
        <dbReference type="Proteomes" id="UP000230161"/>
    </source>
</evidence>
<name>A0A2M9C379_9MICO</name>
<dbReference type="AlphaFoldDB" id="A0A2M9C379"/>
<dbReference type="InterPro" id="IPR051540">
    <property type="entry name" value="S-2-haloacid_dehalogenase"/>
</dbReference>